<dbReference type="InterPro" id="IPR052557">
    <property type="entry name" value="CAP/Cytokinesis_protein"/>
</dbReference>
<feature type="domain" description="Transglutaminase-like" evidence="1">
    <location>
        <begin position="108"/>
        <end position="174"/>
    </location>
</feature>
<keyword evidence="3" id="KW-1185">Reference proteome</keyword>
<dbReference type="GO" id="GO:0005737">
    <property type="term" value="C:cytoplasm"/>
    <property type="evidence" value="ECO:0007669"/>
    <property type="project" value="TreeGrafter"/>
</dbReference>
<evidence type="ECO:0000313" key="3">
    <source>
        <dbReference type="Proteomes" id="UP000184172"/>
    </source>
</evidence>
<dbReference type="Pfam" id="PF01841">
    <property type="entry name" value="Transglut_core"/>
    <property type="match status" value="1"/>
</dbReference>
<dbReference type="PANTHER" id="PTHR46333">
    <property type="entry name" value="CYTOKINESIS PROTEIN 3"/>
    <property type="match status" value="1"/>
</dbReference>
<dbReference type="InterPro" id="IPR038765">
    <property type="entry name" value="Papain-like_cys_pep_sf"/>
</dbReference>
<dbReference type="OrthoDB" id="9788327at2"/>
<dbReference type="RefSeq" id="WP_073218365.1">
    <property type="nucleotide sequence ID" value="NZ_FNNS01000014.1"/>
</dbReference>
<protein>
    <submittedName>
        <fullName evidence="2">Transglutaminase-like superfamily protein</fullName>
    </submittedName>
</protein>
<evidence type="ECO:0000313" key="2">
    <source>
        <dbReference type="EMBL" id="SHJ30212.1"/>
    </source>
</evidence>
<dbReference type="Proteomes" id="UP000184172">
    <property type="component" value="Unassembled WGS sequence"/>
</dbReference>
<dbReference type="AlphaFoldDB" id="A0A1M6I734"/>
<sequence>MVILKEKKYLIVLLISVFFYAEMRGQSRNIIGTYTPPKAKTVKKKKSKANPIANLAKSITVNSHSDSEKVYAIYRWIAANIRYDTELRFSKKLQKKIYISEENVVENVLDRRMALCGGYAFLFRDLCESINIPVAVINGFTKAIEGQPKNYKQPNHTWNAVKLNGKWQLLDITCAISHGNGKAPDDFWILTRPENFIYSHYPENPRWTLLNSRISFTDFKKR</sequence>
<gene>
    <name evidence="2" type="ORF">SAMN04487908_11347</name>
</gene>
<dbReference type="SMART" id="SM00460">
    <property type="entry name" value="TGc"/>
    <property type="match status" value="1"/>
</dbReference>
<accession>A0A1M6I734</accession>
<dbReference type="Gene3D" id="3.10.620.30">
    <property type="match status" value="1"/>
</dbReference>
<proteinExistence type="predicted"/>
<dbReference type="PANTHER" id="PTHR46333:SF2">
    <property type="entry name" value="CYTOKINESIS PROTEIN 3"/>
    <property type="match status" value="1"/>
</dbReference>
<evidence type="ECO:0000259" key="1">
    <source>
        <dbReference type="SMART" id="SM00460"/>
    </source>
</evidence>
<dbReference type="InterPro" id="IPR002931">
    <property type="entry name" value="Transglutaminase-like"/>
</dbReference>
<organism evidence="2 3">
    <name type="scientific">Aequorivita viscosa</name>
    <dbReference type="NCBI Taxonomy" id="797419"/>
    <lineage>
        <taxon>Bacteria</taxon>
        <taxon>Pseudomonadati</taxon>
        <taxon>Bacteroidota</taxon>
        <taxon>Flavobacteriia</taxon>
        <taxon>Flavobacteriales</taxon>
        <taxon>Flavobacteriaceae</taxon>
        <taxon>Aequorivita</taxon>
    </lineage>
</organism>
<dbReference type="STRING" id="797419.SAMN05216556_11430"/>
<dbReference type="EMBL" id="FQYV01000013">
    <property type="protein sequence ID" value="SHJ30212.1"/>
    <property type="molecule type" value="Genomic_DNA"/>
</dbReference>
<dbReference type="SUPFAM" id="SSF54001">
    <property type="entry name" value="Cysteine proteinases"/>
    <property type="match status" value="1"/>
</dbReference>
<name>A0A1M6I734_9FLAO</name>
<reference evidence="3" key="1">
    <citation type="submission" date="2016-11" db="EMBL/GenBank/DDBJ databases">
        <authorList>
            <person name="Varghese N."/>
            <person name="Submissions S."/>
        </authorList>
    </citation>
    <scope>NUCLEOTIDE SEQUENCE [LARGE SCALE GENOMIC DNA]</scope>
    <source>
        <strain evidence="3">DSM 26349</strain>
    </source>
</reference>